<dbReference type="EMBL" id="LATX01001990">
    <property type="protein sequence ID" value="KTB35345.1"/>
    <property type="molecule type" value="Genomic_DNA"/>
</dbReference>
<dbReference type="GO" id="GO:0016812">
    <property type="term" value="F:hydrolase activity, acting on carbon-nitrogen (but not peptide) bonds, in cyclic amides"/>
    <property type="evidence" value="ECO:0007669"/>
    <property type="project" value="InterPro"/>
</dbReference>
<proteinExistence type="predicted"/>
<feature type="region of interest" description="Disordered" evidence="1">
    <location>
        <begin position="123"/>
        <end position="230"/>
    </location>
</feature>
<dbReference type="eggNOG" id="ENOG502SPG7">
    <property type="taxonomic scope" value="Eukaryota"/>
</dbReference>
<feature type="compositionally biased region" description="Basic and acidic residues" evidence="1">
    <location>
        <begin position="39"/>
        <end position="49"/>
    </location>
</feature>
<gene>
    <name evidence="2" type="ORF">WG66_11943</name>
</gene>
<protein>
    <recommendedName>
        <fullName evidence="4">RRM domain-containing protein</fullName>
    </recommendedName>
</protein>
<feature type="region of interest" description="Disordered" evidence="1">
    <location>
        <begin position="260"/>
        <end position="385"/>
    </location>
</feature>
<name>A0A0W0FGC5_MONRR</name>
<dbReference type="InterPro" id="IPR002195">
    <property type="entry name" value="Dihydroorotase_CS"/>
</dbReference>
<accession>A0A0W0FGC5</accession>
<feature type="compositionally biased region" description="Low complexity" evidence="1">
    <location>
        <begin position="323"/>
        <end position="334"/>
    </location>
</feature>
<comment type="caution">
    <text evidence="2">The sequence shown here is derived from an EMBL/GenBank/DDBJ whole genome shotgun (WGS) entry which is preliminary data.</text>
</comment>
<feature type="compositionally biased region" description="Polar residues" evidence="1">
    <location>
        <begin position="293"/>
        <end position="308"/>
    </location>
</feature>
<dbReference type="Proteomes" id="UP000054988">
    <property type="component" value="Unassembled WGS sequence"/>
</dbReference>
<feature type="region of interest" description="Disordered" evidence="1">
    <location>
        <begin position="16"/>
        <end position="74"/>
    </location>
</feature>
<feature type="compositionally biased region" description="Acidic residues" evidence="1">
    <location>
        <begin position="363"/>
        <end position="379"/>
    </location>
</feature>
<sequence length="492" mass="54053">MHVLIVFRDIMDDRPYTTPEEDPFNVRPLLSPPRRRRSSMLDKWIKEQQRTPSATSSSARIHDLTDDAPRDGDIQDLNPYLAYPDLSCPRPNPSPCDSAVTLNSYDFVDDDDIPSQRQEGLLSEAHDAVPSTPTSQRRPNFLGSPPSSFRHLHISFRPQSPTPSRQSQSPSPMPRSSSRLSFLPLGKGSGRSTPNAKQHNQHNRSSSLSTLNTQTSSPSTSTPDFSSPTSTKWRPSVLGFFSSPSTSSQVSVLHSETLYASSRPSMSSSNTGTSTSITTPSTIMEDIPPSPKSPTKSDATTRTFVSSIRSHRRSHGNTLHVASSSEQLESSTTSCRHGSMKGGSLRLPFAPKGGSLMNSNCDPQEEDEEEEEDDDDDDECCQRVTRSGPVRPEVAFSASSKGGTLPRVSFASLNQKKKKKLVISGIAPNEARKFDGAKRWCETFGEVSQIVRMPNGDLHVHFRSAEVCRLRAKVYIAGVGSVNLSWYTGNKR</sequence>
<reference evidence="2 3" key="1">
    <citation type="submission" date="2015-12" db="EMBL/GenBank/DDBJ databases">
        <title>Draft genome sequence of Moniliophthora roreri, the causal agent of frosty pod rot of cacao.</title>
        <authorList>
            <person name="Aime M.C."/>
            <person name="Diaz-Valderrama J.R."/>
            <person name="Kijpornyongpan T."/>
            <person name="Phillips-Mora W."/>
        </authorList>
    </citation>
    <scope>NUCLEOTIDE SEQUENCE [LARGE SCALE GENOMIC DNA]</scope>
    <source>
        <strain evidence="2 3">MCA 2952</strain>
    </source>
</reference>
<evidence type="ECO:0000313" key="2">
    <source>
        <dbReference type="EMBL" id="KTB35345.1"/>
    </source>
</evidence>
<organism evidence="2 3">
    <name type="scientific">Moniliophthora roreri</name>
    <name type="common">Frosty pod rot fungus</name>
    <name type="synonym">Monilia roreri</name>
    <dbReference type="NCBI Taxonomy" id="221103"/>
    <lineage>
        <taxon>Eukaryota</taxon>
        <taxon>Fungi</taxon>
        <taxon>Dikarya</taxon>
        <taxon>Basidiomycota</taxon>
        <taxon>Agaricomycotina</taxon>
        <taxon>Agaricomycetes</taxon>
        <taxon>Agaricomycetidae</taxon>
        <taxon>Agaricales</taxon>
        <taxon>Marasmiineae</taxon>
        <taxon>Marasmiaceae</taxon>
        <taxon>Moniliophthora</taxon>
    </lineage>
</organism>
<evidence type="ECO:0008006" key="4">
    <source>
        <dbReference type="Google" id="ProtNLM"/>
    </source>
</evidence>
<dbReference type="PROSITE" id="PS00482">
    <property type="entry name" value="DIHYDROOROTASE_1"/>
    <property type="match status" value="1"/>
</dbReference>
<feature type="compositionally biased region" description="Basic and acidic residues" evidence="1">
    <location>
        <begin position="60"/>
        <end position="73"/>
    </location>
</feature>
<feature type="compositionally biased region" description="Low complexity" evidence="1">
    <location>
        <begin position="155"/>
        <end position="185"/>
    </location>
</feature>
<feature type="compositionally biased region" description="Low complexity" evidence="1">
    <location>
        <begin position="205"/>
        <end position="230"/>
    </location>
</feature>
<dbReference type="AlphaFoldDB" id="A0A0W0FGC5"/>
<feature type="compositionally biased region" description="Polar residues" evidence="1">
    <location>
        <begin position="50"/>
        <end position="59"/>
    </location>
</feature>
<feature type="compositionally biased region" description="Low complexity" evidence="1">
    <location>
        <begin position="260"/>
        <end position="282"/>
    </location>
</feature>
<evidence type="ECO:0000256" key="1">
    <source>
        <dbReference type="SAM" id="MobiDB-lite"/>
    </source>
</evidence>
<evidence type="ECO:0000313" key="3">
    <source>
        <dbReference type="Proteomes" id="UP000054988"/>
    </source>
</evidence>